<keyword evidence="8" id="KW-1185">Reference proteome</keyword>
<dbReference type="AlphaFoldDB" id="A0A7C8FUX6"/>
<evidence type="ECO:0000313" key="7">
    <source>
        <dbReference type="EMBL" id="KAB1632848.1"/>
    </source>
</evidence>
<dbReference type="InterPro" id="IPR051598">
    <property type="entry name" value="TSUP/Inactive_protease-like"/>
</dbReference>
<evidence type="ECO:0000256" key="3">
    <source>
        <dbReference type="ARBA" id="ARBA00022692"/>
    </source>
</evidence>
<keyword evidence="6" id="KW-1003">Cell membrane</keyword>
<organism evidence="7 8">
    <name type="scientific">Pseudoclavibacter caeni</name>
    <dbReference type="NCBI Taxonomy" id="908846"/>
    <lineage>
        <taxon>Bacteria</taxon>
        <taxon>Bacillati</taxon>
        <taxon>Actinomycetota</taxon>
        <taxon>Actinomycetes</taxon>
        <taxon>Micrococcales</taxon>
        <taxon>Microbacteriaceae</taxon>
        <taxon>Pseudoclavibacter</taxon>
    </lineage>
</organism>
<feature type="transmembrane region" description="Helical" evidence="6">
    <location>
        <begin position="74"/>
        <end position="95"/>
    </location>
</feature>
<evidence type="ECO:0000313" key="8">
    <source>
        <dbReference type="Proteomes" id="UP000481339"/>
    </source>
</evidence>
<dbReference type="GO" id="GO:0005886">
    <property type="term" value="C:plasma membrane"/>
    <property type="evidence" value="ECO:0007669"/>
    <property type="project" value="UniProtKB-SubCell"/>
</dbReference>
<comment type="subcellular location">
    <subcellularLocation>
        <location evidence="6">Cell membrane</location>
        <topology evidence="6">Multi-pass membrane protein</topology>
    </subcellularLocation>
    <subcellularLocation>
        <location evidence="1">Membrane</location>
        <topology evidence="1">Multi-pass membrane protein</topology>
    </subcellularLocation>
</comment>
<feature type="transmembrane region" description="Helical" evidence="6">
    <location>
        <begin position="203"/>
        <end position="224"/>
    </location>
</feature>
<reference evidence="7 8" key="1">
    <citation type="submission" date="2019-09" db="EMBL/GenBank/DDBJ databases">
        <title>Phylogeny of genus Pseudoclavibacter and closely related genus.</title>
        <authorList>
            <person name="Li Y."/>
        </authorList>
    </citation>
    <scope>NUCLEOTIDE SEQUENCE [LARGE SCALE GENOMIC DNA]</scope>
    <source>
        <strain evidence="7 8">JCM 16921</strain>
    </source>
</reference>
<feature type="transmembrane region" description="Helical" evidence="6">
    <location>
        <begin position="231"/>
        <end position="248"/>
    </location>
</feature>
<dbReference type="InterPro" id="IPR002781">
    <property type="entry name" value="TM_pro_TauE-like"/>
</dbReference>
<feature type="transmembrane region" description="Helical" evidence="6">
    <location>
        <begin position="136"/>
        <end position="167"/>
    </location>
</feature>
<feature type="transmembrane region" description="Helical" evidence="6">
    <location>
        <begin position="102"/>
        <end position="124"/>
    </location>
</feature>
<protein>
    <recommendedName>
        <fullName evidence="6">Probable membrane transporter protein</fullName>
    </recommendedName>
</protein>
<dbReference type="Pfam" id="PF01925">
    <property type="entry name" value="TauE"/>
    <property type="match status" value="1"/>
</dbReference>
<sequence>MHVTRVNLWRFILIGLAAGVLSGLFGVGGGIVMVPLLSLVGVLPRLASGTSLAATVPISLVGVITYAAHGALDLIPGLAIGGGTFLGAYVGTWLLQRIRPKALQITFALVMLATAVRLFIALPGDGDPFTPTLGRVLLLVVFGVVVGALSGLLGIGGGLVIVPVLVLGMGIDATIAKGASLVAILPGGVSGTLGNLRNHNVDLGMATAIGLSGAAGTVLGGWLVQVIDQRVAMALFTGLLVISALQMARKALNSPR</sequence>
<gene>
    <name evidence="7" type="ORF">F8O02_03020</name>
</gene>
<evidence type="ECO:0000256" key="5">
    <source>
        <dbReference type="ARBA" id="ARBA00023136"/>
    </source>
</evidence>
<proteinExistence type="inferred from homology"/>
<evidence type="ECO:0000256" key="1">
    <source>
        <dbReference type="ARBA" id="ARBA00004141"/>
    </source>
</evidence>
<evidence type="ECO:0000256" key="6">
    <source>
        <dbReference type="RuleBase" id="RU363041"/>
    </source>
</evidence>
<keyword evidence="5 6" id="KW-0472">Membrane</keyword>
<accession>A0A7C8FUX6</accession>
<dbReference type="Proteomes" id="UP000481339">
    <property type="component" value="Unassembled WGS sequence"/>
</dbReference>
<dbReference type="PANTHER" id="PTHR43701:SF2">
    <property type="entry name" value="MEMBRANE TRANSPORTER PROTEIN YJNA-RELATED"/>
    <property type="match status" value="1"/>
</dbReference>
<comment type="similarity">
    <text evidence="2 6">Belongs to the 4-toluene sulfonate uptake permease (TSUP) (TC 2.A.102) family.</text>
</comment>
<dbReference type="RefSeq" id="WP_158035770.1">
    <property type="nucleotide sequence ID" value="NZ_BAAAZV010000003.1"/>
</dbReference>
<keyword evidence="3 6" id="KW-0812">Transmembrane</keyword>
<dbReference type="EMBL" id="WBKA01000002">
    <property type="protein sequence ID" value="KAB1632848.1"/>
    <property type="molecule type" value="Genomic_DNA"/>
</dbReference>
<evidence type="ECO:0000256" key="4">
    <source>
        <dbReference type="ARBA" id="ARBA00022989"/>
    </source>
</evidence>
<keyword evidence="4 6" id="KW-1133">Transmembrane helix</keyword>
<feature type="transmembrane region" description="Helical" evidence="6">
    <location>
        <begin position="12"/>
        <end position="34"/>
    </location>
</feature>
<dbReference type="OrthoDB" id="3700425at2"/>
<comment type="caution">
    <text evidence="7">The sequence shown here is derived from an EMBL/GenBank/DDBJ whole genome shotgun (WGS) entry which is preliminary data.</text>
</comment>
<dbReference type="PANTHER" id="PTHR43701">
    <property type="entry name" value="MEMBRANE TRANSPORTER PROTEIN MJ0441-RELATED"/>
    <property type="match status" value="1"/>
</dbReference>
<evidence type="ECO:0000256" key="2">
    <source>
        <dbReference type="ARBA" id="ARBA00009142"/>
    </source>
</evidence>
<name>A0A7C8FUX6_9MICO</name>